<name>A0AAV7A6S7_ENGPU</name>
<dbReference type="Gene3D" id="3.90.660.10">
    <property type="match status" value="1"/>
</dbReference>
<dbReference type="PANTHER" id="PTHR16128:SF5">
    <property type="entry name" value="FAD_NAD(P)-BINDING OXIDOREDUCTASE FAMILY PROTEIN"/>
    <property type="match status" value="1"/>
</dbReference>
<dbReference type="Pfam" id="PF13450">
    <property type="entry name" value="NAD_binding_8"/>
    <property type="match status" value="1"/>
</dbReference>
<reference evidence="1" key="1">
    <citation type="thesis" date="2020" institute="ProQuest LLC" country="789 East Eisenhower Parkway, Ann Arbor, MI, USA">
        <title>Comparative Genomics and Chromosome Evolution.</title>
        <authorList>
            <person name="Mudd A.B."/>
        </authorList>
    </citation>
    <scope>NUCLEOTIDE SEQUENCE</scope>
    <source>
        <strain evidence="1">237g6f4</strain>
        <tissue evidence="1">Blood</tissue>
    </source>
</reference>
<dbReference type="PANTHER" id="PTHR16128">
    <property type="entry name" value="FAD/NAD(P)-BINDING OXIDOREDUCTASE FAMILY PROTEIN"/>
    <property type="match status" value="1"/>
</dbReference>
<evidence type="ECO:0008006" key="3">
    <source>
        <dbReference type="Google" id="ProtNLM"/>
    </source>
</evidence>
<protein>
    <recommendedName>
        <fullName evidence="3">Amine oxidase domain-containing protein</fullName>
    </recommendedName>
</protein>
<organism evidence="1 2">
    <name type="scientific">Engystomops pustulosus</name>
    <name type="common">Tungara frog</name>
    <name type="synonym">Physalaemus pustulosus</name>
    <dbReference type="NCBI Taxonomy" id="76066"/>
    <lineage>
        <taxon>Eukaryota</taxon>
        <taxon>Metazoa</taxon>
        <taxon>Chordata</taxon>
        <taxon>Craniata</taxon>
        <taxon>Vertebrata</taxon>
        <taxon>Euteleostomi</taxon>
        <taxon>Amphibia</taxon>
        <taxon>Batrachia</taxon>
        <taxon>Anura</taxon>
        <taxon>Neobatrachia</taxon>
        <taxon>Hyloidea</taxon>
        <taxon>Leptodactylidae</taxon>
        <taxon>Leiuperinae</taxon>
        <taxon>Engystomops</taxon>
    </lineage>
</organism>
<dbReference type="InterPro" id="IPR036188">
    <property type="entry name" value="FAD/NAD-bd_sf"/>
</dbReference>
<sequence>MMSGEKPSVAIIGGGISGLVCAARLSQLGITHSTVFDTGKRAPGGRCSSRFISIEGKLHVFDHAVQFFSVSDPRFAKIVSFLHNKGAVKVWSGKIVRLKLGQKASEVKNLQAFIGTRGMQSVPECLSGLVHLEGNKWVSNVHWEPSMKKWKVDDHGWYDYLVIAHNGKCAARLMADAGAPMIHNLLKVKFGPVLLPKTNIMQLCSLWVLIFALPRKIEVDFDGAFVEHSDISWIGNNTSKYNTENQMQCWTIISTKTFGANHKVPQEFIPPSKEKEVICLLLNGFAEITGIKRDLVAPCFTKVQLWGAANPLNILQDEECVFQASHNVGICGDWLVSPSVEGAAISGLALAEVISRHVNGERRDVGLKKGLEPVETEAIGAFPTNKSLFFKPAK</sequence>
<evidence type="ECO:0000313" key="1">
    <source>
        <dbReference type="EMBL" id="KAG8557337.1"/>
    </source>
</evidence>
<proteinExistence type="predicted"/>
<dbReference type="AlphaFoldDB" id="A0AAV7A6S7"/>
<keyword evidence="2" id="KW-1185">Reference proteome</keyword>
<dbReference type="Proteomes" id="UP000824782">
    <property type="component" value="Unassembled WGS sequence"/>
</dbReference>
<dbReference type="EMBL" id="WNYA01000009">
    <property type="protein sequence ID" value="KAG8557337.1"/>
    <property type="molecule type" value="Genomic_DNA"/>
</dbReference>
<gene>
    <name evidence="1" type="ORF">GDO81_018418</name>
</gene>
<accession>A0AAV7A6S7</accession>
<evidence type="ECO:0000313" key="2">
    <source>
        <dbReference type="Proteomes" id="UP000824782"/>
    </source>
</evidence>
<dbReference type="Gene3D" id="3.50.50.60">
    <property type="entry name" value="FAD/NAD(P)-binding domain"/>
    <property type="match status" value="1"/>
</dbReference>
<comment type="caution">
    <text evidence="1">The sequence shown here is derived from an EMBL/GenBank/DDBJ whole genome shotgun (WGS) entry which is preliminary data.</text>
</comment>
<dbReference type="SUPFAM" id="SSF51905">
    <property type="entry name" value="FAD/NAD(P)-binding domain"/>
    <property type="match status" value="1"/>
</dbReference>